<dbReference type="InterPro" id="IPR027417">
    <property type="entry name" value="P-loop_NTPase"/>
</dbReference>
<dbReference type="Gene3D" id="3.40.50.300">
    <property type="entry name" value="P-loop containing nucleotide triphosphate hydrolases"/>
    <property type="match status" value="1"/>
</dbReference>
<dbReference type="KEGG" id="crx:CRECT_1823"/>
<dbReference type="PROSITE" id="PS50990">
    <property type="entry name" value="PEPTIDASE_C39"/>
    <property type="match status" value="1"/>
</dbReference>
<dbReference type="Proteomes" id="UP000502377">
    <property type="component" value="Chromosome"/>
</dbReference>
<dbReference type="GO" id="GO:0005886">
    <property type="term" value="C:plasma membrane"/>
    <property type="evidence" value="ECO:0007669"/>
    <property type="project" value="UniProtKB-SubCell"/>
</dbReference>
<feature type="transmembrane region" description="Helical" evidence="10">
    <location>
        <begin position="274"/>
        <end position="295"/>
    </location>
</feature>
<dbReference type="FunFam" id="3.40.50.300:FF:000299">
    <property type="entry name" value="ABC transporter ATP-binding protein/permease"/>
    <property type="match status" value="1"/>
</dbReference>
<dbReference type="GO" id="GO:0016887">
    <property type="term" value="F:ATP hydrolysis activity"/>
    <property type="evidence" value="ECO:0007669"/>
    <property type="project" value="InterPro"/>
</dbReference>
<feature type="domain" description="ABC transmembrane type-1" evidence="12">
    <location>
        <begin position="168"/>
        <end position="446"/>
    </location>
</feature>
<sequence>MQEKKNDELLDCLVIFTKLHNNPYTADALVAGLPTNENEDIELFSLSGSKSLFTRAAARAGFISNLVNKRMEDISPLVLPCILLLRGKKACILESFEGKTHAKIITPDMPNGSNLIEIEKLKEEYLGYSYLLKREFIPEDNKPNLIDTKTSHWFWGTLKRSRKIYIDVIVASIVINLFVLASPLFTMNVYDRVVPNNAVETLWVLALGVGVVYLIDLFLKFIRTYFLDVAGKKSDIIMSSLLFERVMDIKLCVKPKSVGSFANNLREFDTVRNFFTSSTLAVLIDLPFAILFLLITYFIAGYLVVVPLFFMAAVLCYTLFIKNPLQTSIKSTFEASAKKNGILIETLNGLETIKTMGATGNVQWNWEEATGEIANKSIKSKMISASINTVTSFLVQLNTVGIIVFGVYMIQDTKLTMGGLIAAVMLSSRAIAPMGQFASLLASYEQTRAAYESLKKIMQMPVERPEGKKFVRRNTFNGKIEFKNVSFTYPESTKASLDRVNFTINAGEKVGIIGRNGSGKTTIEKLILGLYSPSEGSILIDGIDINQIDPADLRRNIGYVPQDVVLFKGTVRANIVYKAPHVDDMQIIRAAKVSGVDEYVDAHPLGFDMPVLERGEGISGGQRQAIAVARAFLLDSPIILLDEPTNSLDSSVENKLKNNLKFNTKNKTMLLITHKTSLLELVDRLIVVDSGKILLDGPRDEILAKLGGK</sequence>
<evidence type="ECO:0000256" key="3">
    <source>
        <dbReference type="ARBA" id="ARBA00022475"/>
    </source>
</evidence>
<reference evidence="14 15" key="1">
    <citation type="submission" date="2016-07" db="EMBL/GenBank/DDBJ databases">
        <title>Comparative genomics of the Campylobacter concisus group.</title>
        <authorList>
            <person name="Miller W.G."/>
            <person name="Yee E."/>
            <person name="Chapman M.H."/>
            <person name="Huynh S."/>
            <person name="Bono J.L."/>
            <person name="On S.L.W."/>
            <person name="StLeger J."/>
            <person name="Foster G."/>
            <person name="Parker C.T."/>
        </authorList>
    </citation>
    <scope>NUCLEOTIDE SEQUENCE [LARGE SCALE GENOMIC DNA]</scope>
    <source>
        <strain evidence="14 15">ATCC 33238</strain>
    </source>
</reference>
<gene>
    <name evidence="14" type="ORF">CRECT_1823</name>
</gene>
<protein>
    <submittedName>
        <fullName evidence="14">ABC transporter, ATP-binding/permease protein</fullName>
    </submittedName>
</protein>
<keyword evidence="6" id="KW-0378">Hydrolase</keyword>
<organism evidence="14 15">
    <name type="scientific">Campylobacter rectus</name>
    <name type="common">Wolinella recta</name>
    <dbReference type="NCBI Taxonomy" id="203"/>
    <lineage>
        <taxon>Bacteria</taxon>
        <taxon>Pseudomonadati</taxon>
        <taxon>Campylobacterota</taxon>
        <taxon>Epsilonproteobacteria</taxon>
        <taxon>Campylobacterales</taxon>
        <taxon>Campylobacteraceae</taxon>
        <taxon>Campylobacter</taxon>
    </lineage>
</organism>
<comment type="subcellular location">
    <subcellularLocation>
        <location evidence="1">Cell membrane</location>
        <topology evidence="1">Multi-pass membrane protein</topology>
    </subcellularLocation>
</comment>
<feature type="transmembrane region" description="Helical" evidence="10">
    <location>
        <begin position="385"/>
        <end position="409"/>
    </location>
</feature>
<keyword evidence="2" id="KW-0813">Transport</keyword>
<keyword evidence="8 10" id="KW-1133">Transmembrane helix</keyword>
<feature type="transmembrane region" description="Helical" evidence="10">
    <location>
        <begin position="202"/>
        <end position="222"/>
    </location>
</feature>
<name>A0A6G5QNW4_CAMRE</name>
<dbReference type="CDD" id="cd03245">
    <property type="entry name" value="ABCC_bacteriocin_exporters"/>
    <property type="match status" value="1"/>
</dbReference>
<dbReference type="GO" id="GO:0006508">
    <property type="term" value="P:proteolysis"/>
    <property type="evidence" value="ECO:0007669"/>
    <property type="project" value="InterPro"/>
</dbReference>
<dbReference type="EMBL" id="CP012543">
    <property type="protein sequence ID" value="QCD47443.1"/>
    <property type="molecule type" value="Genomic_DNA"/>
</dbReference>
<dbReference type="Pfam" id="PF00005">
    <property type="entry name" value="ABC_tran"/>
    <property type="match status" value="1"/>
</dbReference>
<dbReference type="InterPro" id="IPR017750">
    <property type="entry name" value="ATPase_T1SS"/>
</dbReference>
<evidence type="ECO:0000256" key="7">
    <source>
        <dbReference type="ARBA" id="ARBA00022840"/>
    </source>
</evidence>
<dbReference type="PROSITE" id="PS50929">
    <property type="entry name" value="ABC_TM1F"/>
    <property type="match status" value="1"/>
</dbReference>
<evidence type="ECO:0000313" key="14">
    <source>
        <dbReference type="EMBL" id="QCD47443.1"/>
    </source>
</evidence>
<dbReference type="SUPFAM" id="SSF52540">
    <property type="entry name" value="P-loop containing nucleoside triphosphate hydrolases"/>
    <property type="match status" value="1"/>
</dbReference>
<evidence type="ECO:0000313" key="15">
    <source>
        <dbReference type="Proteomes" id="UP000502377"/>
    </source>
</evidence>
<dbReference type="InterPro" id="IPR003439">
    <property type="entry name" value="ABC_transporter-like_ATP-bd"/>
</dbReference>
<dbReference type="InterPro" id="IPR039421">
    <property type="entry name" value="Type_1_exporter"/>
</dbReference>
<dbReference type="InterPro" id="IPR003593">
    <property type="entry name" value="AAA+_ATPase"/>
</dbReference>
<evidence type="ECO:0000259" key="11">
    <source>
        <dbReference type="PROSITE" id="PS50893"/>
    </source>
</evidence>
<evidence type="ECO:0000256" key="6">
    <source>
        <dbReference type="ARBA" id="ARBA00022801"/>
    </source>
</evidence>
<evidence type="ECO:0000259" key="13">
    <source>
        <dbReference type="PROSITE" id="PS50990"/>
    </source>
</evidence>
<evidence type="ECO:0000256" key="5">
    <source>
        <dbReference type="ARBA" id="ARBA00022741"/>
    </source>
</evidence>
<dbReference type="InterPro" id="IPR011527">
    <property type="entry name" value="ABC1_TM_dom"/>
</dbReference>
<dbReference type="GO" id="GO:0015421">
    <property type="term" value="F:ABC-type oligopeptide transporter activity"/>
    <property type="evidence" value="ECO:0007669"/>
    <property type="project" value="TreeGrafter"/>
</dbReference>
<evidence type="ECO:0000256" key="2">
    <source>
        <dbReference type="ARBA" id="ARBA00022448"/>
    </source>
</evidence>
<feature type="transmembrane region" description="Helical" evidence="10">
    <location>
        <begin position="301"/>
        <end position="321"/>
    </location>
</feature>
<dbReference type="PROSITE" id="PS50893">
    <property type="entry name" value="ABC_TRANSPORTER_2"/>
    <property type="match status" value="1"/>
</dbReference>
<keyword evidence="7 14" id="KW-0067">ATP-binding</keyword>
<dbReference type="Gene3D" id="3.90.70.10">
    <property type="entry name" value="Cysteine proteinases"/>
    <property type="match status" value="1"/>
</dbReference>
<keyword evidence="5" id="KW-0547">Nucleotide-binding</keyword>
<feature type="transmembrane region" description="Helical" evidence="10">
    <location>
        <begin position="164"/>
        <end position="190"/>
    </location>
</feature>
<dbReference type="InterPro" id="IPR017871">
    <property type="entry name" value="ABC_transporter-like_CS"/>
</dbReference>
<dbReference type="GO" id="GO:0008233">
    <property type="term" value="F:peptidase activity"/>
    <property type="evidence" value="ECO:0007669"/>
    <property type="project" value="InterPro"/>
</dbReference>
<dbReference type="PROSITE" id="PS00211">
    <property type="entry name" value="ABC_TRANSPORTER_1"/>
    <property type="match status" value="1"/>
</dbReference>
<dbReference type="Pfam" id="PF00664">
    <property type="entry name" value="ABC_membrane"/>
    <property type="match status" value="1"/>
</dbReference>
<keyword evidence="4 10" id="KW-0812">Transmembrane</keyword>
<feature type="domain" description="ABC transporter" evidence="11">
    <location>
        <begin position="480"/>
        <end position="709"/>
    </location>
</feature>
<dbReference type="SUPFAM" id="SSF90123">
    <property type="entry name" value="ABC transporter transmembrane region"/>
    <property type="match status" value="1"/>
</dbReference>
<keyword evidence="3" id="KW-1003">Cell membrane</keyword>
<dbReference type="RefSeq" id="WP_004318584.1">
    <property type="nucleotide sequence ID" value="NZ_CP012543.1"/>
</dbReference>
<dbReference type="InterPro" id="IPR036640">
    <property type="entry name" value="ABC1_TM_sf"/>
</dbReference>
<dbReference type="CDD" id="cd18587">
    <property type="entry name" value="ABC_6TM_LapB_like"/>
    <property type="match status" value="1"/>
</dbReference>
<feature type="domain" description="Peptidase C39" evidence="13">
    <location>
        <begin position="2"/>
        <end position="132"/>
    </location>
</feature>
<dbReference type="NCBIfam" id="TIGR03375">
    <property type="entry name" value="type_I_sec_LssB"/>
    <property type="match status" value="1"/>
</dbReference>
<dbReference type="Gene3D" id="1.20.1560.10">
    <property type="entry name" value="ABC transporter type 1, transmembrane domain"/>
    <property type="match status" value="1"/>
</dbReference>
<evidence type="ECO:0000256" key="8">
    <source>
        <dbReference type="ARBA" id="ARBA00022989"/>
    </source>
</evidence>
<dbReference type="AlphaFoldDB" id="A0A6G5QNW4"/>
<dbReference type="InterPro" id="IPR005074">
    <property type="entry name" value="Peptidase_C39"/>
</dbReference>
<evidence type="ECO:0000256" key="9">
    <source>
        <dbReference type="ARBA" id="ARBA00023136"/>
    </source>
</evidence>
<dbReference type="SMART" id="SM00382">
    <property type="entry name" value="AAA"/>
    <property type="match status" value="1"/>
</dbReference>
<evidence type="ECO:0000256" key="10">
    <source>
        <dbReference type="SAM" id="Phobius"/>
    </source>
</evidence>
<evidence type="ECO:0000259" key="12">
    <source>
        <dbReference type="PROSITE" id="PS50929"/>
    </source>
</evidence>
<proteinExistence type="predicted"/>
<keyword evidence="9 10" id="KW-0472">Membrane</keyword>
<dbReference type="PANTHER" id="PTHR43394">
    <property type="entry name" value="ATP-DEPENDENT PERMEASE MDL1, MITOCHONDRIAL"/>
    <property type="match status" value="1"/>
</dbReference>
<dbReference type="GO" id="GO:0005524">
    <property type="term" value="F:ATP binding"/>
    <property type="evidence" value="ECO:0007669"/>
    <property type="project" value="UniProtKB-KW"/>
</dbReference>
<dbReference type="PANTHER" id="PTHR43394:SF1">
    <property type="entry name" value="ATP-BINDING CASSETTE SUB-FAMILY B MEMBER 10, MITOCHONDRIAL"/>
    <property type="match status" value="1"/>
</dbReference>
<evidence type="ECO:0000256" key="4">
    <source>
        <dbReference type="ARBA" id="ARBA00022692"/>
    </source>
</evidence>
<evidence type="ECO:0000256" key="1">
    <source>
        <dbReference type="ARBA" id="ARBA00004651"/>
    </source>
</evidence>
<accession>A0A6G5QNW4</accession>